<evidence type="ECO:0000313" key="3">
    <source>
        <dbReference type="Proteomes" id="UP001356427"/>
    </source>
</evidence>
<evidence type="ECO:0000313" key="2">
    <source>
        <dbReference type="EMBL" id="KAK6296700.1"/>
    </source>
</evidence>
<feature type="compositionally biased region" description="Polar residues" evidence="1">
    <location>
        <begin position="85"/>
        <end position="96"/>
    </location>
</feature>
<keyword evidence="3" id="KW-1185">Reference proteome</keyword>
<comment type="caution">
    <text evidence="2">The sequence shown here is derived from an EMBL/GenBank/DDBJ whole genome shotgun (WGS) entry which is preliminary data.</text>
</comment>
<feature type="region of interest" description="Disordered" evidence="1">
    <location>
        <begin position="78"/>
        <end position="126"/>
    </location>
</feature>
<proteinExistence type="predicted"/>
<name>A0AAN8KWP9_9TELE</name>
<protein>
    <submittedName>
        <fullName evidence="2">Uncharacterized protein</fullName>
    </submittedName>
</protein>
<evidence type="ECO:0000256" key="1">
    <source>
        <dbReference type="SAM" id="MobiDB-lite"/>
    </source>
</evidence>
<sequence>MPLSLIILTKGVPSSACWYSVSWKKMTPPMQLLMRSSALKRIWRYCRRFSSVFSTPIWLRRFAMLPVSRNIKNKHVHSLREDVEQPTNQQTHQQPGCPSLERQYEGQSPGAPSSDHWRGLGTGVTS</sequence>
<organism evidence="2 3">
    <name type="scientific">Coregonus suidteri</name>
    <dbReference type="NCBI Taxonomy" id="861788"/>
    <lineage>
        <taxon>Eukaryota</taxon>
        <taxon>Metazoa</taxon>
        <taxon>Chordata</taxon>
        <taxon>Craniata</taxon>
        <taxon>Vertebrata</taxon>
        <taxon>Euteleostomi</taxon>
        <taxon>Actinopterygii</taxon>
        <taxon>Neopterygii</taxon>
        <taxon>Teleostei</taxon>
        <taxon>Protacanthopterygii</taxon>
        <taxon>Salmoniformes</taxon>
        <taxon>Salmonidae</taxon>
        <taxon>Coregoninae</taxon>
        <taxon>Coregonus</taxon>
    </lineage>
</organism>
<dbReference type="EMBL" id="JAGTTL010000032">
    <property type="protein sequence ID" value="KAK6296700.1"/>
    <property type="molecule type" value="Genomic_DNA"/>
</dbReference>
<dbReference type="Proteomes" id="UP001356427">
    <property type="component" value="Unassembled WGS sequence"/>
</dbReference>
<dbReference type="AlphaFoldDB" id="A0AAN8KWP9"/>
<gene>
    <name evidence="2" type="ORF">J4Q44_G00328420</name>
</gene>
<accession>A0AAN8KWP9</accession>
<reference evidence="2 3" key="1">
    <citation type="submission" date="2021-04" db="EMBL/GenBank/DDBJ databases">
        <authorList>
            <person name="De Guttry C."/>
            <person name="Zahm M."/>
            <person name="Klopp C."/>
            <person name="Cabau C."/>
            <person name="Louis A."/>
            <person name="Berthelot C."/>
            <person name="Parey E."/>
            <person name="Roest Crollius H."/>
            <person name="Montfort J."/>
            <person name="Robinson-Rechavi M."/>
            <person name="Bucao C."/>
            <person name="Bouchez O."/>
            <person name="Gislard M."/>
            <person name="Lluch J."/>
            <person name="Milhes M."/>
            <person name="Lampietro C."/>
            <person name="Lopez Roques C."/>
            <person name="Donnadieu C."/>
            <person name="Braasch I."/>
            <person name="Desvignes T."/>
            <person name="Postlethwait J."/>
            <person name="Bobe J."/>
            <person name="Wedekind C."/>
            <person name="Guiguen Y."/>
        </authorList>
    </citation>
    <scope>NUCLEOTIDE SEQUENCE [LARGE SCALE GENOMIC DNA]</scope>
    <source>
        <strain evidence="2">Cs_M1</strain>
        <tissue evidence="2">Blood</tissue>
    </source>
</reference>